<feature type="region of interest" description="Disordered" evidence="1">
    <location>
        <begin position="1"/>
        <end position="44"/>
    </location>
</feature>
<gene>
    <name evidence="3" type="primary">20343588</name>
    <name evidence="2" type="ORF">GGTG_03130</name>
</gene>
<dbReference type="Proteomes" id="UP000006039">
    <property type="component" value="Unassembled WGS sequence"/>
</dbReference>
<feature type="compositionally biased region" description="Polar residues" evidence="1">
    <location>
        <begin position="12"/>
        <end position="26"/>
    </location>
</feature>
<accession>J3NPC2</accession>
<reference evidence="4" key="1">
    <citation type="submission" date="2010-07" db="EMBL/GenBank/DDBJ databases">
        <title>The genome sequence of Gaeumannomyces graminis var. tritici strain R3-111a-1.</title>
        <authorList>
            <consortium name="The Broad Institute Genome Sequencing Platform"/>
            <person name="Ma L.-J."/>
            <person name="Dead R."/>
            <person name="Young S."/>
            <person name="Zeng Q."/>
            <person name="Koehrsen M."/>
            <person name="Alvarado L."/>
            <person name="Berlin A."/>
            <person name="Chapman S.B."/>
            <person name="Chen Z."/>
            <person name="Freedman E."/>
            <person name="Gellesch M."/>
            <person name="Goldberg J."/>
            <person name="Griggs A."/>
            <person name="Gujja S."/>
            <person name="Heilman E.R."/>
            <person name="Heiman D."/>
            <person name="Hepburn T."/>
            <person name="Howarth C."/>
            <person name="Jen D."/>
            <person name="Larson L."/>
            <person name="Mehta T."/>
            <person name="Neiman D."/>
            <person name="Pearson M."/>
            <person name="Roberts A."/>
            <person name="Saif S."/>
            <person name="Shea T."/>
            <person name="Shenoy N."/>
            <person name="Sisk P."/>
            <person name="Stolte C."/>
            <person name="Sykes S."/>
            <person name="Walk T."/>
            <person name="White J."/>
            <person name="Yandava C."/>
            <person name="Haas B."/>
            <person name="Nusbaum C."/>
            <person name="Birren B."/>
        </authorList>
    </citation>
    <scope>NUCLEOTIDE SEQUENCE [LARGE SCALE GENOMIC DNA]</scope>
    <source>
        <strain evidence="4">R3-111a-1</strain>
    </source>
</reference>
<dbReference type="RefSeq" id="XP_009219172.1">
    <property type="nucleotide sequence ID" value="XM_009220908.1"/>
</dbReference>
<dbReference type="HOGENOM" id="CLU_1704327_0_0_1"/>
<reference evidence="3" key="5">
    <citation type="submission" date="2018-04" db="UniProtKB">
        <authorList>
            <consortium name="EnsemblFungi"/>
        </authorList>
    </citation>
    <scope>IDENTIFICATION</scope>
    <source>
        <strain evidence="3">R3-111a-1</strain>
    </source>
</reference>
<dbReference type="VEuPathDB" id="FungiDB:GGTG_03130"/>
<organism evidence="2">
    <name type="scientific">Gaeumannomyces tritici (strain R3-111a-1)</name>
    <name type="common">Wheat and barley take-all root rot fungus</name>
    <name type="synonym">Gaeumannomyces graminis var. tritici</name>
    <dbReference type="NCBI Taxonomy" id="644352"/>
    <lineage>
        <taxon>Eukaryota</taxon>
        <taxon>Fungi</taxon>
        <taxon>Dikarya</taxon>
        <taxon>Ascomycota</taxon>
        <taxon>Pezizomycotina</taxon>
        <taxon>Sordariomycetes</taxon>
        <taxon>Sordariomycetidae</taxon>
        <taxon>Magnaporthales</taxon>
        <taxon>Magnaporthaceae</taxon>
        <taxon>Gaeumannomyces</taxon>
    </lineage>
</organism>
<evidence type="ECO:0000313" key="2">
    <source>
        <dbReference type="EMBL" id="EJT78027.1"/>
    </source>
</evidence>
<name>J3NPC2_GAET3</name>
<dbReference type="EnsemblFungi" id="EJT78027">
    <property type="protein sequence ID" value="EJT78027"/>
    <property type="gene ID" value="GGTG_03130"/>
</dbReference>
<dbReference type="OrthoDB" id="10476713at2759"/>
<reference evidence="2" key="3">
    <citation type="submission" date="2010-09" db="EMBL/GenBank/DDBJ databases">
        <title>Annotation of Gaeumannomyces graminis var. tritici R3-111a-1.</title>
        <authorList>
            <consortium name="The Broad Institute Genome Sequencing Platform"/>
            <person name="Ma L.-J."/>
            <person name="Dead R."/>
            <person name="Young S.K."/>
            <person name="Zeng Q."/>
            <person name="Gargeya S."/>
            <person name="Fitzgerald M."/>
            <person name="Haas B."/>
            <person name="Abouelleil A."/>
            <person name="Alvarado L."/>
            <person name="Arachchi H.M."/>
            <person name="Berlin A."/>
            <person name="Brown A."/>
            <person name="Chapman S.B."/>
            <person name="Chen Z."/>
            <person name="Dunbar C."/>
            <person name="Freedman E."/>
            <person name="Gearin G."/>
            <person name="Gellesch M."/>
            <person name="Goldberg J."/>
            <person name="Griggs A."/>
            <person name="Gujja S."/>
            <person name="Heiman D."/>
            <person name="Howarth C."/>
            <person name="Larson L."/>
            <person name="Lui A."/>
            <person name="MacDonald P.J.P."/>
            <person name="Mehta T."/>
            <person name="Montmayeur A."/>
            <person name="Murphy C."/>
            <person name="Neiman D."/>
            <person name="Pearson M."/>
            <person name="Priest M."/>
            <person name="Roberts A."/>
            <person name="Saif S."/>
            <person name="Shea T."/>
            <person name="Shenoy N."/>
            <person name="Sisk P."/>
            <person name="Stolte C."/>
            <person name="Sykes S."/>
            <person name="Yandava C."/>
            <person name="Wortman J."/>
            <person name="Nusbaum C."/>
            <person name="Birren B."/>
        </authorList>
    </citation>
    <scope>NUCLEOTIDE SEQUENCE</scope>
    <source>
        <strain evidence="2">R3-111a-1</strain>
    </source>
</reference>
<dbReference type="GeneID" id="20343588"/>
<dbReference type="eggNOG" id="ENOG502RN77">
    <property type="taxonomic scope" value="Eukaryota"/>
</dbReference>
<keyword evidence="4" id="KW-1185">Reference proteome</keyword>
<dbReference type="AlphaFoldDB" id="J3NPC2"/>
<evidence type="ECO:0000313" key="4">
    <source>
        <dbReference type="Proteomes" id="UP000006039"/>
    </source>
</evidence>
<evidence type="ECO:0000256" key="1">
    <source>
        <dbReference type="SAM" id="MobiDB-lite"/>
    </source>
</evidence>
<reference evidence="3" key="4">
    <citation type="journal article" date="2015" name="G3 (Bethesda)">
        <title>Genome sequences of three phytopathogenic species of the Magnaporthaceae family of fungi.</title>
        <authorList>
            <person name="Okagaki L.H."/>
            <person name="Nunes C.C."/>
            <person name="Sailsbery J."/>
            <person name="Clay B."/>
            <person name="Brown D."/>
            <person name="John T."/>
            <person name="Oh Y."/>
            <person name="Young N."/>
            <person name="Fitzgerald M."/>
            <person name="Haas B.J."/>
            <person name="Zeng Q."/>
            <person name="Young S."/>
            <person name="Adiconis X."/>
            <person name="Fan L."/>
            <person name="Levin J.Z."/>
            <person name="Mitchell T.K."/>
            <person name="Okubara P.A."/>
            <person name="Farman M.L."/>
            <person name="Kohn L.M."/>
            <person name="Birren B."/>
            <person name="Ma L.-J."/>
            <person name="Dean R.A."/>
        </authorList>
    </citation>
    <scope>NUCLEOTIDE SEQUENCE</scope>
    <source>
        <strain evidence="3">R3-111a-1</strain>
    </source>
</reference>
<proteinExistence type="predicted"/>
<protein>
    <submittedName>
        <fullName evidence="2 3">Uncharacterized protein</fullName>
    </submittedName>
</protein>
<sequence>MARTFLGWGVPSTPTTVSSDLANRQAQPPIKLPELRSPSPPRSLPSVDAILASVQGIEFVAVDDTENSPDPSGIAVHDYTSLIPSHTPLEGISWDGTDLEGVEWIGMSEEAMQSQNEDLEQKLGRLCSDGGRKLRASLVERFGEWESNGNGDDG</sequence>
<dbReference type="EMBL" id="GL385396">
    <property type="protein sequence ID" value="EJT78027.1"/>
    <property type="molecule type" value="Genomic_DNA"/>
</dbReference>
<evidence type="ECO:0000313" key="3">
    <source>
        <dbReference type="EnsemblFungi" id="EJT78027"/>
    </source>
</evidence>
<reference evidence="2" key="2">
    <citation type="submission" date="2010-07" db="EMBL/GenBank/DDBJ databases">
        <authorList>
            <consortium name="The Broad Institute Genome Sequencing Platform"/>
            <consortium name="Broad Institute Genome Sequencing Center for Infectious Disease"/>
            <person name="Ma L.-J."/>
            <person name="Dead R."/>
            <person name="Young S."/>
            <person name="Zeng Q."/>
            <person name="Koehrsen M."/>
            <person name="Alvarado L."/>
            <person name="Berlin A."/>
            <person name="Chapman S.B."/>
            <person name="Chen Z."/>
            <person name="Freedman E."/>
            <person name="Gellesch M."/>
            <person name="Goldberg J."/>
            <person name="Griggs A."/>
            <person name="Gujja S."/>
            <person name="Heilman E.R."/>
            <person name="Heiman D."/>
            <person name="Hepburn T."/>
            <person name="Howarth C."/>
            <person name="Jen D."/>
            <person name="Larson L."/>
            <person name="Mehta T."/>
            <person name="Neiman D."/>
            <person name="Pearson M."/>
            <person name="Roberts A."/>
            <person name="Saif S."/>
            <person name="Shea T."/>
            <person name="Shenoy N."/>
            <person name="Sisk P."/>
            <person name="Stolte C."/>
            <person name="Sykes S."/>
            <person name="Walk T."/>
            <person name="White J."/>
            <person name="Yandava C."/>
            <person name="Haas B."/>
            <person name="Nusbaum C."/>
            <person name="Birren B."/>
        </authorList>
    </citation>
    <scope>NUCLEOTIDE SEQUENCE</scope>
    <source>
        <strain evidence="2">R3-111a-1</strain>
    </source>
</reference>